<evidence type="ECO:0000313" key="5">
    <source>
        <dbReference type="EMBL" id="MFC6766393.1"/>
    </source>
</evidence>
<name>A0ABD5SMW1_9EURY</name>
<reference evidence="5 6" key="1">
    <citation type="journal article" date="2019" name="Int. J. Syst. Evol. Microbiol.">
        <title>The Global Catalogue of Microorganisms (GCM) 10K type strain sequencing project: providing services to taxonomists for standard genome sequencing and annotation.</title>
        <authorList>
            <consortium name="The Broad Institute Genomics Platform"/>
            <consortium name="The Broad Institute Genome Sequencing Center for Infectious Disease"/>
            <person name="Wu L."/>
            <person name="Ma J."/>
        </authorList>
    </citation>
    <scope>NUCLEOTIDE SEQUENCE [LARGE SCALE GENOMIC DNA]</scope>
    <source>
        <strain evidence="5 6">LMG 29247</strain>
    </source>
</reference>
<dbReference type="RefSeq" id="WP_273739357.1">
    <property type="nucleotide sequence ID" value="NZ_JAQIVI010000240.1"/>
</dbReference>
<dbReference type="Proteomes" id="UP001596383">
    <property type="component" value="Unassembled WGS sequence"/>
</dbReference>
<dbReference type="PANTHER" id="PTHR34236:SF1">
    <property type="entry name" value="DIMETHYL SULFOXIDE REDUCTASE TRANSCRIPTIONAL ACTIVATOR"/>
    <property type="match status" value="1"/>
</dbReference>
<dbReference type="Pfam" id="PF15915">
    <property type="entry name" value="BAT"/>
    <property type="match status" value="1"/>
</dbReference>
<dbReference type="PANTHER" id="PTHR34236">
    <property type="entry name" value="DIMETHYL SULFOXIDE REDUCTASE TRANSCRIPTIONAL ACTIVATOR"/>
    <property type="match status" value="1"/>
</dbReference>
<gene>
    <name evidence="5" type="ORF">ACFQE6_15775</name>
</gene>
<dbReference type="InterPro" id="IPR007050">
    <property type="entry name" value="HTH_bacterioopsin"/>
</dbReference>
<feature type="domain" description="Bacterioopsin transcriptional activator GAF and HTH associated" evidence="4">
    <location>
        <begin position="6"/>
        <end position="142"/>
    </location>
</feature>
<sequence length="223" mass="25388">MSVIAEFSVPTEEFALAQTLSSAPEMTVEIERVVAHSEDRVMPFFWILGGNYTEFETAINADPSVQNVTRLDELDQGTLYRAEWTRNIESIIYAYTEIGATIIEATGRADAWELRMRFDDEDLLSNFQDYCLSNDISFTLQRLYHPSEPMAGGQFGLSPKQRTALVTALEHGYFNIPRKITMGELAETLDISQQSLSKRFRRAHRNLITNVLTISHPDDENSR</sequence>
<accession>A0ABD5SMW1</accession>
<dbReference type="Pfam" id="PF04967">
    <property type="entry name" value="HTH_10"/>
    <property type="match status" value="1"/>
</dbReference>
<evidence type="ECO:0000259" key="3">
    <source>
        <dbReference type="Pfam" id="PF04967"/>
    </source>
</evidence>
<protein>
    <submittedName>
        <fullName evidence="5">Bacterio-opsin activator domain-containing protein</fullName>
    </submittedName>
</protein>
<proteinExistence type="predicted"/>
<keyword evidence="6" id="KW-1185">Reference proteome</keyword>
<evidence type="ECO:0000256" key="2">
    <source>
        <dbReference type="ARBA" id="ARBA00023163"/>
    </source>
</evidence>
<feature type="domain" description="HTH bat-type" evidence="3">
    <location>
        <begin position="157"/>
        <end position="209"/>
    </location>
</feature>
<dbReference type="AlphaFoldDB" id="A0ABD5SMW1"/>
<organism evidence="5 6">
    <name type="scientific">Natrinema soli</name>
    <dbReference type="NCBI Taxonomy" id="1930624"/>
    <lineage>
        <taxon>Archaea</taxon>
        <taxon>Methanobacteriati</taxon>
        <taxon>Methanobacteriota</taxon>
        <taxon>Stenosarchaea group</taxon>
        <taxon>Halobacteria</taxon>
        <taxon>Halobacteriales</taxon>
        <taxon>Natrialbaceae</taxon>
        <taxon>Natrinema</taxon>
    </lineage>
</organism>
<evidence type="ECO:0000313" key="6">
    <source>
        <dbReference type="Proteomes" id="UP001596383"/>
    </source>
</evidence>
<keyword evidence="1" id="KW-0805">Transcription regulation</keyword>
<dbReference type="InterPro" id="IPR031803">
    <property type="entry name" value="BAT_GAF/HTH-assoc"/>
</dbReference>
<dbReference type="EMBL" id="JBHSWV010000240">
    <property type="protein sequence ID" value="MFC6766393.1"/>
    <property type="molecule type" value="Genomic_DNA"/>
</dbReference>
<keyword evidence="2" id="KW-0804">Transcription</keyword>
<evidence type="ECO:0000256" key="1">
    <source>
        <dbReference type="ARBA" id="ARBA00023015"/>
    </source>
</evidence>
<evidence type="ECO:0000259" key="4">
    <source>
        <dbReference type="Pfam" id="PF15915"/>
    </source>
</evidence>
<comment type="caution">
    <text evidence="5">The sequence shown here is derived from an EMBL/GenBank/DDBJ whole genome shotgun (WGS) entry which is preliminary data.</text>
</comment>